<feature type="transmembrane region" description="Helical" evidence="10">
    <location>
        <begin position="37"/>
        <end position="59"/>
    </location>
</feature>
<protein>
    <recommendedName>
        <fullName evidence="11">G-protein coupled receptors family 1 profile domain-containing protein</fullName>
    </recommendedName>
</protein>
<evidence type="ECO:0000256" key="4">
    <source>
        <dbReference type="ARBA" id="ARBA00023040"/>
    </source>
</evidence>
<keyword evidence="4 8" id="KW-0297">G-protein coupled receptor</keyword>
<dbReference type="InterPro" id="IPR017452">
    <property type="entry name" value="GPCR_Rhodpsn_7TM"/>
</dbReference>
<evidence type="ECO:0000256" key="5">
    <source>
        <dbReference type="ARBA" id="ARBA00023136"/>
    </source>
</evidence>
<keyword evidence="6 8" id="KW-0675">Receptor</keyword>
<proteinExistence type="inferred from homology"/>
<comment type="subcellular location">
    <subcellularLocation>
        <location evidence="1">Membrane</location>
        <topology evidence="1">Multi-pass membrane protein</topology>
    </subcellularLocation>
</comment>
<evidence type="ECO:0000256" key="1">
    <source>
        <dbReference type="ARBA" id="ARBA00004141"/>
    </source>
</evidence>
<keyword evidence="2 8" id="KW-0812">Transmembrane</keyword>
<feature type="domain" description="G-protein coupled receptors family 1 profile" evidence="11">
    <location>
        <begin position="50"/>
        <end position="309"/>
    </location>
</feature>
<evidence type="ECO:0000256" key="7">
    <source>
        <dbReference type="ARBA" id="ARBA00023224"/>
    </source>
</evidence>
<dbReference type="Proteomes" id="UP001642483">
    <property type="component" value="Unassembled WGS sequence"/>
</dbReference>
<keyword evidence="5 10" id="KW-0472">Membrane</keyword>
<evidence type="ECO:0000256" key="8">
    <source>
        <dbReference type="RuleBase" id="RU000688"/>
    </source>
</evidence>
<dbReference type="SUPFAM" id="SSF81321">
    <property type="entry name" value="Family A G protein-coupled receptor-like"/>
    <property type="match status" value="1"/>
</dbReference>
<dbReference type="PROSITE" id="PS00237">
    <property type="entry name" value="G_PROTEIN_RECEP_F1_1"/>
    <property type="match status" value="1"/>
</dbReference>
<dbReference type="Gene3D" id="1.20.1070.10">
    <property type="entry name" value="Rhodopsin 7-helix transmembrane proteins"/>
    <property type="match status" value="1"/>
</dbReference>
<sequence length="384" mass="43373">MSQNITLNFSSNLSYCELYQPKNPYCGIFGPGEIIEVIFLSLCSVVGSVGNCMVIFSIILEKVVHQRGNMFIINLAVADLIVTGSFLPTVIGNVIRTENILPPERSPACQFAGYIVTVTCACSVCNLALIALNRYWAVVRSFSYKRVFRKRNVYLMVVFAWAWPNLITSPTLFGWSSLLYDYKMAQCGWDDKISIAYNIGLMGCAIFLPLVVIVFCYIKLYKSVKERGKWLRSLGSPRVNLSNSTQQQRQLKKEINLIKTLAVTVVFFVFCWTPYGLVVLFFAKTVPPRVKKTAARLGLCNSVVNFIVYGVMNPVFRRGYKNLIVYICCCCRDRCVRILREKNPEASPARKNNIQLPVESNEKRSLNPPGQATRENSTNHLSKV</sequence>
<organism evidence="12 13">
    <name type="scientific">Clavelina lepadiformis</name>
    <name type="common">Light-bulb sea squirt</name>
    <name type="synonym">Ascidia lepadiformis</name>
    <dbReference type="NCBI Taxonomy" id="159417"/>
    <lineage>
        <taxon>Eukaryota</taxon>
        <taxon>Metazoa</taxon>
        <taxon>Chordata</taxon>
        <taxon>Tunicata</taxon>
        <taxon>Ascidiacea</taxon>
        <taxon>Aplousobranchia</taxon>
        <taxon>Clavelinidae</taxon>
        <taxon>Clavelina</taxon>
    </lineage>
</organism>
<dbReference type="InterPro" id="IPR050125">
    <property type="entry name" value="GPCR_opsins"/>
</dbReference>
<evidence type="ECO:0000256" key="3">
    <source>
        <dbReference type="ARBA" id="ARBA00022989"/>
    </source>
</evidence>
<keyword evidence="13" id="KW-1185">Reference proteome</keyword>
<dbReference type="PROSITE" id="PS50262">
    <property type="entry name" value="G_PROTEIN_RECEP_F1_2"/>
    <property type="match status" value="1"/>
</dbReference>
<evidence type="ECO:0000313" key="13">
    <source>
        <dbReference type="Proteomes" id="UP001642483"/>
    </source>
</evidence>
<keyword evidence="7 8" id="KW-0807">Transducer</keyword>
<evidence type="ECO:0000256" key="2">
    <source>
        <dbReference type="ARBA" id="ARBA00022692"/>
    </source>
</evidence>
<evidence type="ECO:0000256" key="10">
    <source>
        <dbReference type="SAM" id="Phobius"/>
    </source>
</evidence>
<reference evidence="12 13" key="1">
    <citation type="submission" date="2024-02" db="EMBL/GenBank/DDBJ databases">
        <authorList>
            <person name="Daric V."/>
            <person name="Darras S."/>
        </authorList>
    </citation>
    <scope>NUCLEOTIDE SEQUENCE [LARGE SCALE GENOMIC DNA]</scope>
</reference>
<dbReference type="EMBL" id="CAWYQH010000141">
    <property type="protein sequence ID" value="CAK8693990.1"/>
    <property type="molecule type" value="Genomic_DNA"/>
</dbReference>
<feature type="region of interest" description="Disordered" evidence="9">
    <location>
        <begin position="349"/>
        <end position="384"/>
    </location>
</feature>
<dbReference type="Pfam" id="PF00001">
    <property type="entry name" value="7tm_1"/>
    <property type="match status" value="1"/>
</dbReference>
<evidence type="ECO:0000256" key="9">
    <source>
        <dbReference type="SAM" id="MobiDB-lite"/>
    </source>
</evidence>
<dbReference type="InterPro" id="IPR000276">
    <property type="entry name" value="GPCR_Rhodpsn"/>
</dbReference>
<feature type="transmembrane region" description="Helical" evidence="10">
    <location>
        <begin position="195"/>
        <end position="218"/>
    </location>
</feature>
<feature type="compositionally biased region" description="Polar residues" evidence="9">
    <location>
        <begin position="368"/>
        <end position="384"/>
    </location>
</feature>
<comment type="similarity">
    <text evidence="8">Belongs to the G-protein coupled receptor 1 family.</text>
</comment>
<feature type="transmembrane region" description="Helical" evidence="10">
    <location>
        <begin position="153"/>
        <end position="175"/>
    </location>
</feature>
<evidence type="ECO:0000313" key="12">
    <source>
        <dbReference type="EMBL" id="CAK8693990.1"/>
    </source>
</evidence>
<dbReference type="PANTHER" id="PTHR24240">
    <property type="entry name" value="OPSIN"/>
    <property type="match status" value="1"/>
</dbReference>
<dbReference type="SMART" id="SM01381">
    <property type="entry name" value="7TM_GPCR_Srsx"/>
    <property type="match status" value="1"/>
</dbReference>
<feature type="transmembrane region" description="Helical" evidence="10">
    <location>
        <begin position="111"/>
        <end position="132"/>
    </location>
</feature>
<evidence type="ECO:0000259" key="11">
    <source>
        <dbReference type="PROSITE" id="PS50262"/>
    </source>
</evidence>
<comment type="caution">
    <text evidence="12">The sequence shown here is derived from an EMBL/GenBank/DDBJ whole genome shotgun (WGS) entry which is preliminary data.</text>
</comment>
<accession>A0ABP0GUQ0</accession>
<name>A0ABP0GUQ0_CLALP</name>
<feature type="transmembrane region" description="Helical" evidence="10">
    <location>
        <begin position="294"/>
        <end position="312"/>
    </location>
</feature>
<evidence type="ECO:0000256" key="6">
    <source>
        <dbReference type="ARBA" id="ARBA00023170"/>
    </source>
</evidence>
<feature type="transmembrane region" description="Helical" evidence="10">
    <location>
        <begin position="71"/>
        <end position="91"/>
    </location>
</feature>
<gene>
    <name evidence="12" type="ORF">CVLEPA_LOCUS27267</name>
</gene>
<keyword evidence="3 10" id="KW-1133">Transmembrane helix</keyword>
<dbReference type="PRINTS" id="PR00237">
    <property type="entry name" value="GPCRRHODOPSN"/>
</dbReference>
<feature type="transmembrane region" description="Helical" evidence="10">
    <location>
        <begin position="257"/>
        <end position="282"/>
    </location>
</feature>
<dbReference type="CDD" id="cd00637">
    <property type="entry name" value="7tm_classA_rhodopsin-like"/>
    <property type="match status" value="1"/>
</dbReference>